<evidence type="ECO:0000259" key="2">
    <source>
        <dbReference type="Pfam" id="PF08327"/>
    </source>
</evidence>
<dbReference type="CDD" id="cd08896">
    <property type="entry name" value="SRPBCC_CalC_Aha1-like_3"/>
    <property type="match status" value="1"/>
</dbReference>
<dbReference type="Proteomes" id="UP000199356">
    <property type="component" value="Unassembled WGS sequence"/>
</dbReference>
<organism evidence="3 4">
    <name type="scientific">Tranquillimonas alkanivorans</name>
    <dbReference type="NCBI Taxonomy" id="441119"/>
    <lineage>
        <taxon>Bacteria</taxon>
        <taxon>Pseudomonadati</taxon>
        <taxon>Pseudomonadota</taxon>
        <taxon>Alphaproteobacteria</taxon>
        <taxon>Rhodobacterales</taxon>
        <taxon>Roseobacteraceae</taxon>
        <taxon>Tranquillimonas</taxon>
    </lineage>
</organism>
<protein>
    <submittedName>
        <fullName evidence="3">Uncharacterized conserved protein YndB, AHSA1/START domain</fullName>
    </submittedName>
</protein>
<dbReference type="Pfam" id="PF08327">
    <property type="entry name" value="AHSA1"/>
    <property type="match status" value="1"/>
</dbReference>
<gene>
    <name evidence="3" type="ORF">SAMN04488047_11650</name>
</gene>
<dbReference type="RefSeq" id="WP_218153110.1">
    <property type="nucleotide sequence ID" value="NZ_FOXA01000016.1"/>
</dbReference>
<accession>A0A1I5U1B1</accession>
<name>A0A1I5U1B1_9RHOB</name>
<evidence type="ECO:0000313" key="4">
    <source>
        <dbReference type="Proteomes" id="UP000199356"/>
    </source>
</evidence>
<dbReference type="AlphaFoldDB" id="A0A1I5U1B1"/>
<dbReference type="InterPro" id="IPR023393">
    <property type="entry name" value="START-like_dom_sf"/>
</dbReference>
<evidence type="ECO:0000313" key="3">
    <source>
        <dbReference type="EMBL" id="SFP88657.1"/>
    </source>
</evidence>
<dbReference type="SUPFAM" id="SSF55961">
    <property type="entry name" value="Bet v1-like"/>
    <property type="match status" value="1"/>
</dbReference>
<proteinExistence type="inferred from homology"/>
<comment type="similarity">
    <text evidence="1">Belongs to the AHA1 family.</text>
</comment>
<dbReference type="STRING" id="441119.SAMN04488047_11650"/>
<feature type="domain" description="Activator of Hsp90 ATPase homologue 1/2-like C-terminal" evidence="2">
    <location>
        <begin position="17"/>
        <end position="151"/>
    </location>
</feature>
<keyword evidence="4" id="KW-1185">Reference proteome</keyword>
<dbReference type="InterPro" id="IPR013538">
    <property type="entry name" value="ASHA1/2-like_C"/>
</dbReference>
<dbReference type="Gene3D" id="3.30.530.20">
    <property type="match status" value="1"/>
</dbReference>
<evidence type="ECO:0000256" key="1">
    <source>
        <dbReference type="ARBA" id="ARBA00006817"/>
    </source>
</evidence>
<reference evidence="3 4" key="1">
    <citation type="submission" date="2016-10" db="EMBL/GenBank/DDBJ databases">
        <authorList>
            <person name="de Groot N.N."/>
        </authorList>
    </citation>
    <scope>NUCLEOTIDE SEQUENCE [LARGE SCALE GENOMIC DNA]</scope>
    <source>
        <strain evidence="3 4">DSM 19547</strain>
    </source>
</reference>
<dbReference type="EMBL" id="FOXA01000016">
    <property type="protein sequence ID" value="SFP88657.1"/>
    <property type="molecule type" value="Genomic_DNA"/>
</dbReference>
<sequence>MHLDADLDLRLERHLSAPPHAVWRAWTEADLLMRWFAPKPVRTEEATIEPRPGGRFYTRMVMPDGQEIAGDGCILAAEPDRRLVFTDALGPGWRPAAAPFMTAIVTMEPDGDGTAYRAVVLHADRAAREKHEDMGFAQGWGAAADQLEQVAATL</sequence>